<dbReference type="EMBL" id="HG691236">
    <property type="protein sequence ID" value="CDI75955.1"/>
    <property type="molecule type" value="Genomic_DNA"/>
</dbReference>
<feature type="compositionally biased region" description="Low complexity" evidence="1">
    <location>
        <begin position="357"/>
        <end position="380"/>
    </location>
</feature>
<dbReference type="Proteomes" id="UP000018201">
    <property type="component" value="Unassembled WGS sequence"/>
</dbReference>
<dbReference type="OrthoDB" id="6093641at2759"/>
<dbReference type="AlphaFoldDB" id="U6G6Z9"/>
<gene>
    <name evidence="2" type="ORF">EPH_0006650</name>
</gene>
<evidence type="ECO:0000256" key="1">
    <source>
        <dbReference type="SAM" id="MobiDB-lite"/>
    </source>
</evidence>
<evidence type="ECO:0000313" key="3">
    <source>
        <dbReference type="Proteomes" id="UP000018201"/>
    </source>
</evidence>
<keyword evidence="3" id="KW-1185">Reference proteome</keyword>
<feature type="compositionally biased region" description="Low complexity" evidence="1">
    <location>
        <begin position="434"/>
        <end position="494"/>
    </location>
</feature>
<feature type="compositionally biased region" description="Low complexity" evidence="1">
    <location>
        <begin position="322"/>
        <end position="331"/>
    </location>
</feature>
<sequence>MGCSARPSSTTTRPSPARQGRDQDWEFLYKTANAERNRLEYENKAMGASFDALFQKAYATEVQLRNLRHDRRLFAATERLKRKAGDCGLAASLGPKKPPPSESFSGEPSLDLRWLAAETKDDAWLQVGDRWGFCPLDLRWLAVATNDRSWLLNRFVWKRSPRDLQWMSVATYSREWLLLGASNRWEATPPAVKLRAIQSQDPNLARPSLSEAVQRSLDACIRSDIQREMDIREEAYQANSAQQRQAIGVGIPPFDSFRLSAADLTAEPELRKPFTSLPTAAETQKKPAAGGASAGAGAGAAGGAAADKGASTSHFPKEGTVPASKPPSANSAPPPSTPFVPKTGSIPIKKGPEETKAPGALPAKGAPKAPAAAAGTAPAAGKGGPLAGKSAPSPAGSKPGGAPLGKTLAPPNAKKDVLSGAKTLSPPTAPPGGPAADTSAKGPPTAKATGPPTAPAKGAGPTAAAGKGPLAAAGKGPLPSAGKGPPTAAAKGEGLPAPKTLGPPTTKSATAPPGLTKTTGPPAASAKAKSEGPPGPPVPKKETALPPKKEVPSPATGATAAKPPERDSSTP</sequence>
<accession>U6G6Z9</accession>
<evidence type="ECO:0000313" key="2">
    <source>
        <dbReference type="EMBL" id="CDI75955.1"/>
    </source>
</evidence>
<name>U6G6Z9_9EIME</name>
<feature type="region of interest" description="Disordered" evidence="1">
    <location>
        <begin position="270"/>
        <end position="571"/>
    </location>
</feature>
<dbReference type="VEuPathDB" id="ToxoDB:EPH_0006650"/>
<proteinExistence type="predicted"/>
<feature type="compositionally biased region" description="Low complexity" evidence="1">
    <location>
        <begin position="1"/>
        <end position="18"/>
    </location>
</feature>
<feature type="compositionally biased region" description="Gly residues" evidence="1">
    <location>
        <begin position="292"/>
        <end position="302"/>
    </location>
</feature>
<reference evidence="2" key="1">
    <citation type="submission" date="2013-10" db="EMBL/GenBank/DDBJ databases">
        <title>Genomic analysis of the causative agents of coccidiosis in chickens.</title>
        <authorList>
            <person name="Reid A.J."/>
            <person name="Blake D."/>
            <person name="Billington K."/>
            <person name="Browne H."/>
            <person name="Dunn M."/>
            <person name="Hung S."/>
            <person name="Kawahara F."/>
            <person name="Miranda-Saavedra D."/>
            <person name="Mourier T."/>
            <person name="Nagra H."/>
            <person name="Otto T.D."/>
            <person name="Rawlings N."/>
            <person name="Sanchez A."/>
            <person name="Sanders M."/>
            <person name="Subramaniam C."/>
            <person name="Tay Y."/>
            <person name="Dear P."/>
            <person name="Doerig C."/>
            <person name="Gruber A."/>
            <person name="Parkinson J."/>
            <person name="Shirley M."/>
            <person name="Wan K.L."/>
            <person name="Berriman M."/>
            <person name="Tomley F."/>
            <person name="Pain A."/>
        </authorList>
    </citation>
    <scope>NUCLEOTIDE SEQUENCE [LARGE SCALE GENOMIC DNA]</scope>
    <source>
        <strain evidence="2">Houghton</strain>
    </source>
</reference>
<protein>
    <submittedName>
        <fullName evidence="2">Uncharacterized protein</fullName>
    </submittedName>
</protein>
<feature type="compositionally biased region" description="Low complexity" evidence="1">
    <location>
        <begin position="387"/>
        <end position="397"/>
    </location>
</feature>
<feature type="region of interest" description="Disordered" evidence="1">
    <location>
        <begin position="1"/>
        <end position="24"/>
    </location>
</feature>
<reference evidence="2" key="2">
    <citation type="submission" date="2013-10" db="EMBL/GenBank/DDBJ databases">
        <authorList>
            <person name="Aslett M."/>
        </authorList>
    </citation>
    <scope>NUCLEOTIDE SEQUENCE [LARGE SCALE GENOMIC DNA]</scope>
    <source>
        <strain evidence="2">Houghton</strain>
    </source>
</reference>
<feature type="compositionally biased region" description="Basic and acidic residues" evidence="1">
    <location>
        <begin position="539"/>
        <end position="551"/>
    </location>
</feature>
<organism evidence="2 3">
    <name type="scientific">Eimeria praecox</name>
    <dbReference type="NCBI Taxonomy" id="51316"/>
    <lineage>
        <taxon>Eukaryota</taxon>
        <taxon>Sar</taxon>
        <taxon>Alveolata</taxon>
        <taxon>Apicomplexa</taxon>
        <taxon>Conoidasida</taxon>
        <taxon>Coccidia</taxon>
        <taxon>Eucoccidiorida</taxon>
        <taxon>Eimeriorina</taxon>
        <taxon>Eimeriidae</taxon>
        <taxon>Eimeria</taxon>
    </lineage>
</organism>